<evidence type="ECO:0000256" key="3">
    <source>
        <dbReference type="ARBA" id="ARBA00023163"/>
    </source>
</evidence>
<keyword evidence="3" id="KW-0804">Transcription</keyword>
<gene>
    <name evidence="6" type="ORF">FHX71_003888</name>
</gene>
<dbReference type="InterPro" id="IPR046335">
    <property type="entry name" value="LacI/GalR-like_sensor"/>
</dbReference>
<dbReference type="RefSeq" id="WP_182619106.1">
    <property type="nucleotide sequence ID" value="NZ_BAAATF010000004.1"/>
</dbReference>
<dbReference type="SMART" id="SM00354">
    <property type="entry name" value="HTH_LACI"/>
    <property type="match status" value="1"/>
</dbReference>
<evidence type="ECO:0000256" key="1">
    <source>
        <dbReference type="ARBA" id="ARBA00023015"/>
    </source>
</evidence>
<dbReference type="Gene3D" id="3.40.50.2300">
    <property type="match status" value="2"/>
</dbReference>
<dbReference type="PROSITE" id="PS50943">
    <property type="entry name" value="HTH_CROC1"/>
    <property type="match status" value="1"/>
</dbReference>
<dbReference type="PANTHER" id="PTHR30146:SF153">
    <property type="entry name" value="LACTOSE OPERON REPRESSOR"/>
    <property type="match status" value="1"/>
</dbReference>
<keyword evidence="1" id="KW-0805">Transcription regulation</keyword>
<dbReference type="Gene3D" id="1.10.260.40">
    <property type="entry name" value="lambda repressor-like DNA-binding domains"/>
    <property type="match status" value="1"/>
</dbReference>
<sequence length="340" mass="35531">MATIDDVARAAGVSTSTVSYVLSGKRPISAPTRARVERAIEKLGYRPHAGARALASARTNVIALMAPLRVGVNVPVIMQFVAGVVTRARDFDHDVLLLTQDDVSGLDRVTGGSMVDALVMMDIEADDPRVPLVAAAKQPTVLIGLPQDPEGLSCVDLDFEGAGRLAVRHLAQSGHTDVALIGSPPEVLRRHTSYAERMMRGLRDQARASGVTATVEACDSTPAGASAAVDLLLTTAPETTGIVVHNEGALPHVLSRLAERGLVVGTDIAVVAVCPTDVALSQRIPMTSIDLPAEDIGKVAVDMVMARLESEQPSETRLLAPVLTERESSAPGPAAVATAD</sequence>
<dbReference type="PROSITE" id="PS00356">
    <property type="entry name" value="HTH_LACI_1"/>
    <property type="match status" value="1"/>
</dbReference>
<dbReference type="GO" id="GO:0003700">
    <property type="term" value="F:DNA-binding transcription factor activity"/>
    <property type="evidence" value="ECO:0007669"/>
    <property type="project" value="TreeGrafter"/>
</dbReference>
<dbReference type="SUPFAM" id="SSF47413">
    <property type="entry name" value="lambda repressor-like DNA-binding domains"/>
    <property type="match status" value="1"/>
</dbReference>
<evidence type="ECO:0000256" key="2">
    <source>
        <dbReference type="ARBA" id="ARBA00023125"/>
    </source>
</evidence>
<evidence type="ECO:0000259" key="4">
    <source>
        <dbReference type="PROSITE" id="PS50932"/>
    </source>
</evidence>
<evidence type="ECO:0000313" key="7">
    <source>
        <dbReference type="Proteomes" id="UP000540568"/>
    </source>
</evidence>
<dbReference type="InterPro" id="IPR000843">
    <property type="entry name" value="HTH_LacI"/>
</dbReference>
<reference evidence="6 7" key="1">
    <citation type="submission" date="2020-07" db="EMBL/GenBank/DDBJ databases">
        <title>Sequencing the genomes of 1000 actinobacteria strains.</title>
        <authorList>
            <person name="Klenk H.-P."/>
        </authorList>
    </citation>
    <scope>NUCLEOTIDE SEQUENCE [LARGE SCALE GENOMIC DNA]</scope>
    <source>
        <strain evidence="6 7">DSM 44121</strain>
    </source>
</reference>
<proteinExistence type="predicted"/>
<dbReference type="Proteomes" id="UP000540568">
    <property type="component" value="Unassembled WGS sequence"/>
</dbReference>
<dbReference type="PROSITE" id="PS50932">
    <property type="entry name" value="HTH_LACI_2"/>
    <property type="match status" value="1"/>
</dbReference>
<keyword evidence="2 6" id="KW-0238">DNA-binding</keyword>
<dbReference type="PANTHER" id="PTHR30146">
    <property type="entry name" value="LACI-RELATED TRANSCRIPTIONAL REPRESSOR"/>
    <property type="match status" value="1"/>
</dbReference>
<dbReference type="InterPro" id="IPR010982">
    <property type="entry name" value="Lambda_DNA-bd_dom_sf"/>
</dbReference>
<feature type="domain" description="HTH cro/C1-type" evidence="5">
    <location>
        <begin position="3"/>
        <end position="46"/>
    </location>
</feature>
<feature type="domain" description="HTH lacI-type" evidence="4">
    <location>
        <begin position="2"/>
        <end position="56"/>
    </location>
</feature>
<name>A0A7W3JBR7_9MICO</name>
<organism evidence="6 7">
    <name type="scientific">Promicromonospora sukumoe</name>
    <dbReference type="NCBI Taxonomy" id="88382"/>
    <lineage>
        <taxon>Bacteria</taxon>
        <taxon>Bacillati</taxon>
        <taxon>Actinomycetota</taxon>
        <taxon>Actinomycetes</taxon>
        <taxon>Micrococcales</taxon>
        <taxon>Promicromonosporaceae</taxon>
        <taxon>Promicromonospora</taxon>
    </lineage>
</organism>
<dbReference type="InterPro" id="IPR028082">
    <property type="entry name" value="Peripla_BP_I"/>
</dbReference>
<dbReference type="InterPro" id="IPR001387">
    <property type="entry name" value="Cro/C1-type_HTH"/>
</dbReference>
<dbReference type="AlphaFoldDB" id="A0A7W3JBR7"/>
<dbReference type="EMBL" id="JACGWV010000002">
    <property type="protein sequence ID" value="MBA8809912.1"/>
    <property type="molecule type" value="Genomic_DNA"/>
</dbReference>
<dbReference type="Pfam" id="PF00356">
    <property type="entry name" value="LacI"/>
    <property type="match status" value="1"/>
</dbReference>
<accession>A0A7W3JBR7</accession>
<evidence type="ECO:0000313" key="6">
    <source>
        <dbReference type="EMBL" id="MBA8809912.1"/>
    </source>
</evidence>
<dbReference type="CDD" id="cd01392">
    <property type="entry name" value="HTH_LacI"/>
    <property type="match status" value="1"/>
</dbReference>
<evidence type="ECO:0000259" key="5">
    <source>
        <dbReference type="PROSITE" id="PS50943"/>
    </source>
</evidence>
<keyword evidence="7" id="KW-1185">Reference proteome</keyword>
<dbReference type="SUPFAM" id="SSF53822">
    <property type="entry name" value="Periplasmic binding protein-like I"/>
    <property type="match status" value="1"/>
</dbReference>
<dbReference type="GO" id="GO:0000976">
    <property type="term" value="F:transcription cis-regulatory region binding"/>
    <property type="evidence" value="ECO:0007669"/>
    <property type="project" value="TreeGrafter"/>
</dbReference>
<comment type="caution">
    <text evidence="6">The sequence shown here is derived from an EMBL/GenBank/DDBJ whole genome shotgun (WGS) entry which is preliminary data.</text>
</comment>
<dbReference type="Pfam" id="PF13377">
    <property type="entry name" value="Peripla_BP_3"/>
    <property type="match status" value="1"/>
</dbReference>
<protein>
    <submittedName>
        <fullName evidence="6">DNA-binding LacI/PurR family transcriptional regulator</fullName>
    </submittedName>
</protein>